<name>A0ACC0EBN6_9BASI</name>
<proteinExistence type="predicted"/>
<reference evidence="2" key="2">
    <citation type="journal article" date="2018" name="Mol. Plant Microbe Interact.">
        <title>Genome sequence resources for the wheat stripe rust pathogen (Puccinia striiformis f. sp. tritici) and the barley stripe rust pathogen (Puccinia striiformis f. sp. hordei).</title>
        <authorList>
            <person name="Xia C."/>
            <person name="Wang M."/>
            <person name="Yin C."/>
            <person name="Cornejo O.E."/>
            <person name="Hulbert S.H."/>
            <person name="Chen X."/>
        </authorList>
    </citation>
    <scope>NUCLEOTIDE SEQUENCE [LARGE SCALE GENOMIC DNA]</scope>
    <source>
        <strain evidence="2">93-210</strain>
    </source>
</reference>
<dbReference type="EMBL" id="CM045872">
    <property type="protein sequence ID" value="KAI7949980.1"/>
    <property type="molecule type" value="Genomic_DNA"/>
</dbReference>
<comment type="caution">
    <text evidence="1">The sequence shown here is derived from an EMBL/GenBank/DDBJ whole genome shotgun (WGS) entry which is preliminary data.</text>
</comment>
<organism evidence="1 2">
    <name type="scientific">Puccinia striiformis f. sp. tritici</name>
    <dbReference type="NCBI Taxonomy" id="168172"/>
    <lineage>
        <taxon>Eukaryota</taxon>
        <taxon>Fungi</taxon>
        <taxon>Dikarya</taxon>
        <taxon>Basidiomycota</taxon>
        <taxon>Pucciniomycotina</taxon>
        <taxon>Pucciniomycetes</taxon>
        <taxon>Pucciniales</taxon>
        <taxon>Pucciniaceae</taxon>
        <taxon>Puccinia</taxon>
    </lineage>
</organism>
<reference evidence="2" key="1">
    <citation type="journal article" date="2018" name="BMC Genomics">
        <title>Genomic insights into host adaptation between the wheat stripe rust pathogen (Puccinia striiformis f. sp. tritici) and the barley stripe rust pathogen (Puccinia striiformis f. sp. hordei).</title>
        <authorList>
            <person name="Xia C."/>
            <person name="Wang M."/>
            <person name="Yin C."/>
            <person name="Cornejo O.E."/>
            <person name="Hulbert S.H."/>
            <person name="Chen X."/>
        </authorList>
    </citation>
    <scope>NUCLEOTIDE SEQUENCE [LARGE SCALE GENOMIC DNA]</scope>
    <source>
        <strain evidence="2">93-210</strain>
    </source>
</reference>
<reference evidence="1 2" key="3">
    <citation type="journal article" date="2022" name="Microbiol. Spectr.">
        <title>Folding features and dynamics of 3D genome architecture in plant fungal pathogens.</title>
        <authorList>
            <person name="Xia C."/>
        </authorList>
    </citation>
    <scope>NUCLEOTIDE SEQUENCE [LARGE SCALE GENOMIC DNA]</scope>
    <source>
        <strain evidence="1 2">93-210</strain>
    </source>
</reference>
<evidence type="ECO:0000313" key="1">
    <source>
        <dbReference type="EMBL" id="KAI7949980.1"/>
    </source>
</evidence>
<sequence>MATKAQKAQRRCCRDERKDQGNQTEARTHLKKKKSKKPLINFSHSKDSSDHSGIVELITVDSSDVEELDDEKQTASFSQSNVIEIDGEDGKYDEISPSQELEFEENNQANDMMSFDDGDTSGEDEVNEDEPLQALWSIFENPTATSTASSVRRKLKSGKFGYQKPVENPNSSSQKLTPAIVPRP</sequence>
<keyword evidence="2" id="KW-1185">Reference proteome</keyword>
<protein>
    <submittedName>
        <fullName evidence="1">Uncharacterized protein</fullName>
    </submittedName>
</protein>
<accession>A0ACC0EBN6</accession>
<gene>
    <name evidence="1" type="ORF">MJO28_008801</name>
</gene>
<evidence type="ECO:0000313" key="2">
    <source>
        <dbReference type="Proteomes" id="UP001060170"/>
    </source>
</evidence>
<dbReference type="Proteomes" id="UP001060170">
    <property type="component" value="Chromosome 8"/>
</dbReference>